<protein>
    <submittedName>
        <fullName evidence="1">DUF2249 domain-containing protein</fullName>
    </submittedName>
</protein>
<keyword evidence="2" id="KW-1185">Reference proteome</keyword>
<dbReference type="EMBL" id="JAQGFR010000213">
    <property type="protein sequence ID" value="MEB8514519.1"/>
    <property type="molecule type" value="Genomic_DNA"/>
</dbReference>
<organism evidence="1 2">
    <name type="scientific">Acidithiobacillus ferriphilus</name>
    <dbReference type="NCBI Taxonomy" id="1689834"/>
    <lineage>
        <taxon>Bacteria</taxon>
        <taxon>Pseudomonadati</taxon>
        <taxon>Pseudomonadota</taxon>
        <taxon>Acidithiobacillia</taxon>
        <taxon>Acidithiobacillales</taxon>
        <taxon>Acidithiobacillaceae</taxon>
        <taxon>Acidithiobacillus</taxon>
    </lineage>
</organism>
<comment type="caution">
    <text evidence="1">The sequence shown here is derived from an EMBL/GenBank/DDBJ whole genome shotgun (WGS) entry which is preliminary data.</text>
</comment>
<evidence type="ECO:0000313" key="1">
    <source>
        <dbReference type="EMBL" id="MEB8514519.1"/>
    </source>
</evidence>
<reference evidence="1 2" key="1">
    <citation type="submission" date="2022-11" db="EMBL/GenBank/DDBJ databases">
        <title>Comparative genomics analysis of Acidithiobacillus ferriphilus.</title>
        <authorList>
            <person name="Ma L."/>
        </authorList>
    </citation>
    <scope>NUCLEOTIDE SEQUENCE [LARGE SCALE GENOMIC DNA]</scope>
    <source>
        <strain evidence="1 2">DY15</strain>
    </source>
</reference>
<sequence length="57" mass="6340">MSTPPLHQHIHVLYPFDARGIAKRFRRDAIFGVLDALSPGEIMLLRIRFTAHAGASA</sequence>
<proteinExistence type="predicted"/>
<accession>A0ABU6FR33</accession>
<dbReference type="Proteomes" id="UP001308776">
    <property type="component" value="Unassembled WGS sequence"/>
</dbReference>
<gene>
    <name evidence="1" type="ORF">OW717_10775</name>
</gene>
<dbReference type="RefSeq" id="WP_155735387.1">
    <property type="nucleotide sequence ID" value="NZ_JAAZTY010000164.1"/>
</dbReference>
<evidence type="ECO:0000313" key="2">
    <source>
        <dbReference type="Proteomes" id="UP001308776"/>
    </source>
</evidence>
<name>A0ABU6FR33_9PROT</name>